<dbReference type="GO" id="GO:0008408">
    <property type="term" value="F:3'-5' exonuclease activity"/>
    <property type="evidence" value="ECO:0007669"/>
    <property type="project" value="InterPro"/>
</dbReference>
<evidence type="ECO:0000259" key="1">
    <source>
        <dbReference type="SMART" id="SM00474"/>
    </source>
</evidence>
<dbReference type="EMBL" id="JBAMIC010000019">
    <property type="protein sequence ID" value="KAK7093948.1"/>
    <property type="molecule type" value="Genomic_DNA"/>
</dbReference>
<dbReference type="InterPro" id="IPR036397">
    <property type="entry name" value="RNaseH_sf"/>
</dbReference>
<dbReference type="SMART" id="SM00474">
    <property type="entry name" value="35EXOc"/>
    <property type="match status" value="1"/>
</dbReference>
<dbReference type="Pfam" id="PF01612">
    <property type="entry name" value="DNA_pol_A_exo1"/>
    <property type="match status" value="1"/>
</dbReference>
<proteinExistence type="predicted"/>
<dbReference type="Proteomes" id="UP001374579">
    <property type="component" value="Unassembled WGS sequence"/>
</dbReference>
<reference evidence="2 3" key="1">
    <citation type="submission" date="2024-02" db="EMBL/GenBank/DDBJ databases">
        <title>Chromosome-scale genome assembly of the rough periwinkle Littorina saxatilis.</title>
        <authorList>
            <person name="De Jode A."/>
            <person name="Faria R."/>
            <person name="Formenti G."/>
            <person name="Sims Y."/>
            <person name="Smith T.P."/>
            <person name="Tracey A."/>
            <person name="Wood J.M.D."/>
            <person name="Zagrodzka Z.B."/>
            <person name="Johannesson K."/>
            <person name="Butlin R.K."/>
            <person name="Leder E.H."/>
        </authorList>
    </citation>
    <scope>NUCLEOTIDE SEQUENCE [LARGE SCALE GENOMIC DNA]</scope>
    <source>
        <strain evidence="2">Snail1</strain>
        <tissue evidence="2">Muscle</tissue>
    </source>
</reference>
<dbReference type="GO" id="GO:0006139">
    <property type="term" value="P:nucleobase-containing compound metabolic process"/>
    <property type="evidence" value="ECO:0007669"/>
    <property type="project" value="InterPro"/>
</dbReference>
<dbReference type="PANTHER" id="PTHR46814">
    <property type="entry name" value="EGALITARIAN, ISOFORM B"/>
    <property type="match status" value="1"/>
</dbReference>
<dbReference type="InterPro" id="IPR012337">
    <property type="entry name" value="RNaseH-like_sf"/>
</dbReference>
<gene>
    <name evidence="2" type="ORF">V1264_007627</name>
</gene>
<sequence length="455" mass="52087">MPQHEIVDTVSACRAAVANLNREEFVAADTEGVNLSKIGSMTLVQIATASGHVFLFDVMREPRMFKDGGLKRFLEKGPVVKVLHSAKNDAEALLAQHGVTLLENVHDTQIAHMEILRKDGAKFPSRPKLEEVCEIYCPEKLALVKAEKDDIQIKWKKTEGEYWTKRPLTWEMIEYATNDVIALIPEIYLAQKQLLADKGLTTLFKTSIENDIKRTCDSRVNDKLQKEEKELIHSILYEFAAIVTRRTKYADITDDNVLKAFSRLRLDDHAALDLSPLFLDLKLQQLKTKLDKIEDEMRLKGDAFQPTDGICGALQFFSHLKEDAEISKQAERLLKQVDRIILEDIGNKYTTSTPVRHICWFEKTFLSRRIRPEGTHDPSFHKVVLRLHWAVREEELEESIGRFRADPANFKVSQGYAKLLHFYRLGDVPSTLQAKANDFLSDLARAGKDCNTRRR</sequence>
<dbReference type="PANTHER" id="PTHR46814:SF1">
    <property type="entry name" value="EGALITARIAN, ISOFORM B"/>
    <property type="match status" value="1"/>
</dbReference>
<dbReference type="GO" id="GO:0003676">
    <property type="term" value="F:nucleic acid binding"/>
    <property type="evidence" value="ECO:0007669"/>
    <property type="project" value="InterPro"/>
</dbReference>
<protein>
    <recommendedName>
        <fullName evidence="1">3'-5' exonuclease domain-containing protein</fullName>
    </recommendedName>
</protein>
<feature type="domain" description="3'-5' exonuclease" evidence="1">
    <location>
        <begin position="4"/>
        <end position="196"/>
    </location>
</feature>
<dbReference type="Gene3D" id="3.30.420.10">
    <property type="entry name" value="Ribonuclease H-like superfamily/Ribonuclease H"/>
    <property type="match status" value="1"/>
</dbReference>
<organism evidence="2 3">
    <name type="scientific">Littorina saxatilis</name>
    <dbReference type="NCBI Taxonomy" id="31220"/>
    <lineage>
        <taxon>Eukaryota</taxon>
        <taxon>Metazoa</taxon>
        <taxon>Spiralia</taxon>
        <taxon>Lophotrochozoa</taxon>
        <taxon>Mollusca</taxon>
        <taxon>Gastropoda</taxon>
        <taxon>Caenogastropoda</taxon>
        <taxon>Littorinimorpha</taxon>
        <taxon>Littorinoidea</taxon>
        <taxon>Littorinidae</taxon>
        <taxon>Littorina</taxon>
    </lineage>
</organism>
<dbReference type="AlphaFoldDB" id="A0AAN9G3E1"/>
<evidence type="ECO:0000313" key="2">
    <source>
        <dbReference type="EMBL" id="KAK7093948.1"/>
    </source>
</evidence>
<comment type="caution">
    <text evidence="2">The sequence shown here is derived from an EMBL/GenBank/DDBJ whole genome shotgun (WGS) entry which is preliminary data.</text>
</comment>
<name>A0AAN9G3E1_9CAEN</name>
<evidence type="ECO:0000313" key="3">
    <source>
        <dbReference type="Proteomes" id="UP001374579"/>
    </source>
</evidence>
<dbReference type="InterPro" id="IPR002562">
    <property type="entry name" value="3'-5'_exonuclease_dom"/>
</dbReference>
<accession>A0AAN9G3E1</accession>
<keyword evidence="3" id="KW-1185">Reference proteome</keyword>
<dbReference type="SUPFAM" id="SSF53098">
    <property type="entry name" value="Ribonuclease H-like"/>
    <property type="match status" value="1"/>
</dbReference>